<evidence type="ECO:0000313" key="2">
    <source>
        <dbReference type="EMBL" id="KAK3492119.1"/>
    </source>
</evidence>
<evidence type="ECO:0000256" key="1">
    <source>
        <dbReference type="SAM" id="MobiDB-lite"/>
    </source>
</evidence>
<feature type="region of interest" description="Disordered" evidence="1">
    <location>
        <begin position="25"/>
        <end position="82"/>
    </location>
</feature>
<dbReference type="Proteomes" id="UP001285908">
    <property type="component" value="Unassembled WGS sequence"/>
</dbReference>
<sequence length="120" mass="13826">MATSIDRKIKLRPDSLSIATLPITLAEEGDAEGQDGDDGPSPREADINGPRNNLEVFKGSNDYEMHGNDNHLQPQPNEERQDVSFEQWVNQCQDIQRWNQLSAEFQGCYQQWYTLFLREQ</sequence>
<organism evidence="2 3">
    <name type="scientific">Neurospora hispaniola</name>
    <dbReference type="NCBI Taxonomy" id="588809"/>
    <lineage>
        <taxon>Eukaryota</taxon>
        <taxon>Fungi</taxon>
        <taxon>Dikarya</taxon>
        <taxon>Ascomycota</taxon>
        <taxon>Pezizomycotina</taxon>
        <taxon>Sordariomycetes</taxon>
        <taxon>Sordariomycetidae</taxon>
        <taxon>Sordariales</taxon>
        <taxon>Sordariaceae</taxon>
        <taxon>Neurospora</taxon>
    </lineage>
</organism>
<comment type="caution">
    <text evidence="2">The sequence shown here is derived from an EMBL/GenBank/DDBJ whole genome shotgun (WGS) entry which is preliminary data.</text>
</comment>
<evidence type="ECO:0000313" key="3">
    <source>
        <dbReference type="Proteomes" id="UP001285908"/>
    </source>
</evidence>
<gene>
    <name evidence="2" type="ORF">B0T23DRAFT_428424</name>
</gene>
<name>A0AAJ0I7B3_9PEZI</name>
<protein>
    <submittedName>
        <fullName evidence="2">Uncharacterized protein</fullName>
    </submittedName>
</protein>
<feature type="compositionally biased region" description="Acidic residues" evidence="1">
    <location>
        <begin position="27"/>
        <end position="38"/>
    </location>
</feature>
<dbReference type="AlphaFoldDB" id="A0AAJ0I7B3"/>
<reference evidence="2 3" key="1">
    <citation type="journal article" date="2023" name="Mol. Phylogenet. Evol.">
        <title>Genome-scale phylogeny and comparative genomics of the fungal order Sordariales.</title>
        <authorList>
            <person name="Hensen N."/>
            <person name="Bonometti L."/>
            <person name="Westerberg I."/>
            <person name="Brannstrom I.O."/>
            <person name="Guillou S."/>
            <person name="Cros-Aarteil S."/>
            <person name="Calhoun S."/>
            <person name="Haridas S."/>
            <person name="Kuo A."/>
            <person name="Mondo S."/>
            <person name="Pangilinan J."/>
            <person name="Riley R."/>
            <person name="LaButti K."/>
            <person name="Andreopoulos B."/>
            <person name="Lipzen A."/>
            <person name="Chen C."/>
            <person name="Yan M."/>
            <person name="Daum C."/>
            <person name="Ng V."/>
            <person name="Clum A."/>
            <person name="Steindorff A."/>
            <person name="Ohm R.A."/>
            <person name="Martin F."/>
            <person name="Silar P."/>
            <person name="Natvig D.O."/>
            <person name="Lalanne C."/>
            <person name="Gautier V."/>
            <person name="Ament-Velasquez S.L."/>
            <person name="Kruys A."/>
            <person name="Hutchinson M.I."/>
            <person name="Powell A.J."/>
            <person name="Barry K."/>
            <person name="Miller A.N."/>
            <person name="Grigoriev I.V."/>
            <person name="Debuchy R."/>
            <person name="Gladieux P."/>
            <person name="Hiltunen Thoren M."/>
            <person name="Johannesson H."/>
        </authorList>
    </citation>
    <scope>NUCLEOTIDE SEQUENCE [LARGE SCALE GENOMIC DNA]</scope>
    <source>
        <strain evidence="2 3">FGSC 10403</strain>
    </source>
</reference>
<dbReference type="EMBL" id="JAULSX010000004">
    <property type="protein sequence ID" value="KAK3492119.1"/>
    <property type="molecule type" value="Genomic_DNA"/>
</dbReference>
<dbReference type="GeneID" id="87877755"/>
<accession>A0AAJ0I7B3</accession>
<keyword evidence="3" id="KW-1185">Reference proteome</keyword>
<proteinExistence type="predicted"/>
<dbReference type="RefSeq" id="XP_062692577.1">
    <property type="nucleotide sequence ID" value="XM_062840133.1"/>
</dbReference>